<dbReference type="EMBL" id="AGSI01000005">
    <property type="protein sequence ID" value="EIE24768.1"/>
    <property type="molecule type" value="Genomic_DNA"/>
</dbReference>
<dbReference type="Proteomes" id="UP000007264">
    <property type="component" value="Unassembled WGS sequence"/>
</dbReference>
<accession>I0Z299</accession>
<feature type="region of interest" description="Disordered" evidence="1">
    <location>
        <begin position="445"/>
        <end position="468"/>
    </location>
</feature>
<dbReference type="OrthoDB" id="519747at2759"/>
<organism evidence="2 3">
    <name type="scientific">Coccomyxa subellipsoidea (strain C-169)</name>
    <name type="common">Green microalga</name>
    <dbReference type="NCBI Taxonomy" id="574566"/>
    <lineage>
        <taxon>Eukaryota</taxon>
        <taxon>Viridiplantae</taxon>
        <taxon>Chlorophyta</taxon>
        <taxon>core chlorophytes</taxon>
        <taxon>Trebouxiophyceae</taxon>
        <taxon>Trebouxiophyceae incertae sedis</taxon>
        <taxon>Coccomyxaceae</taxon>
        <taxon>Coccomyxa</taxon>
        <taxon>Coccomyxa subellipsoidea</taxon>
    </lineage>
</organism>
<feature type="compositionally biased region" description="Polar residues" evidence="1">
    <location>
        <begin position="100"/>
        <end position="109"/>
    </location>
</feature>
<keyword evidence="3" id="KW-1185">Reference proteome</keyword>
<sequence>MEKPIMELNTQLDFVSISKDGHGEEAASTPSLLGYNIKKKTAEECFSTGETHTNPTDAATTPRQMPSTEPCSGSQMKTPRVSNMRHLLGNLSDDLASPEQALQQRTPGHTRTPMRQPPLRVPVNDSSSSSSGIADSSSVSGTAFESSKGYAIAKAAYKTTATSRNTTPAMKPPRKTCGTQQTAVASCLLGRLDHSKPQAPHAINQLRDSDQQHSFEFPAICMQQDPASRGVIWKLDTPAEHEIAHQHTSAAVQIQQVPASNLSASALNSAFPPQLHGSFMQPQTTQHYQGMPMSQLMGGGSIPFSPHAAMHHQAVSFTNSQGMQLLPLYMSAGMVASQPQFSPPPLYTIPETDAPAPTMQTSPPAWQIPPSAGDARVPVMRNGRPYMRDGVPVRIPLQDTTNIQKIATICYVQASKGYVPANVDRDTVKKLVQQQIEACKPIRAPWYREGPRNPSAHRASGKHAPPSQQHTVYADNMKGIAAGPHGRSSGSQAQKMCENSMPAGTGCFISMAGSIQGVPRDPHRLSTRDIDHKLAGPTAYSAAASPSQAPAAVQLAGGRCTAVGTGCFIPSV</sequence>
<dbReference type="AlphaFoldDB" id="I0Z299"/>
<reference evidence="2 3" key="1">
    <citation type="journal article" date="2012" name="Genome Biol.">
        <title>The genome of the polar eukaryotic microalga coccomyxa subellipsoidea reveals traits of cold adaptation.</title>
        <authorList>
            <person name="Blanc G."/>
            <person name="Agarkova I."/>
            <person name="Grimwood J."/>
            <person name="Kuo A."/>
            <person name="Brueggeman A."/>
            <person name="Dunigan D."/>
            <person name="Gurnon J."/>
            <person name="Ladunga I."/>
            <person name="Lindquist E."/>
            <person name="Lucas S."/>
            <person name="Pangilinan J."/>
            <person name="Proschold T."/>
            <person name="Salamov A."/>
            <person name="Schmutz J."/>
            <person name="Weeks D."/>
            <person name="Yamada T."/>
            <person name="Claverie J.M."/>
            <person name="Grigoriev I."/>
            <person name="Van Etten J."/>
            <person name="Lomsadze A."/>
            <person name="Borodovsky M."/>
        </authorList>
    </citation>
    <scope>NUCLEOTIDE SEQUENCE [LARGE SCALE GENOMIC DNA]</scope>
    <source>
        <strain evidence="2 3">C-169</strain>
    </source>
</reference>
<evidence type="ECO:0000313" key="3">
    <source>
        <dbReference type="Proteomes" id="UP000007264"/>
    </source>
</evidence>
<evidence type="ECO:0000256" key="1">
    <source>
        <dbReference type="SAM" id="MobiDB-lite"/>
    </source>
</evidence>
<dbReference type="GeneID" id="17042769"/>
<evidence type="ECO:0000313" key="2">
    <source>
        <dbReference type="EMBL" id="EIE24768.1"/>
    </source>
</evidence>
<feature type="region of interest" description="Disordered" evidence="1">
    <location>
        <begin position="48"/>
        <end position="78"/>
    </location>
</feature>
<feature type="compositionally biased region" description="Low complexity" evidence="1">
    <location>
        <begin position="126"/>
        <end position="144"/>
    </location>
</feature>
<proteinExistence type="predicted"/>
<name>I0Z299_COCSC</name>
<dbReference type="KEGG" id="csl:COCSUDRAFT_62183"/>
<feature type="region of interest" description="Disordered" evidence="1">
    <location>
        <begin position="98"/>
        <end position="144"/>
    </location>
</feature>
<comment type="caution">
    <text evidence="2">The sequence shown here is derived from an EMBL/GenBank/DDBJ whole genome shotgun (WGS) entry which is preliminary data.</text>
</comment>
<protein>
    <submittedName>
        <fullName evidence="2">Uncharacterized protein</fullName>
    </submittedName>
</protein>
<gene>
    <name evidence="2" type="ORF">COCSUDRAFT_62183</name>
</gene>
<dbReference type="RefSeq" id="XP_005649312.1">
    <property type="nucleotide sequence ID" value="XM_005649255.1"/>
</dbReference>